<organism evidence="1 2">
    <name type="scientific">Reticulomyxa filosa</name>
    <dbReference type="NCBI Taxonomy" id="46433"/>
    <lineage>
        <taxon>Eukaryota</taxon>
        <taxon>Sar</taxon>
        <taxon>Rhizaria</taxon>
        <taxon>Retaria</taxon>
        <taxon>Foraminifera</taxon>
        <taxon>Monothalamids</taxon>
        <taxon>Reticulomyxidae</taxon>
        <taxon>Reticulomyxa</taxon>
    </lineage>
</organism>
<reference evidence="1 2" key="1">
    <citation type="journal article" date="2013" name="Curr. Biol.">
        <title>The Genome of the Foraminiferan Reticulomyxa filosa.</title>
        <authorList>
            <person name="Glockner G."/>
            <person name="Hulsmann N."/>
            <person name="Schleicher M."/>
            <person name="Noegel A.A."/>
            <person name="Eichinger L."/>
            <person name="Gallinger C."/>
            <person name="Pawlowski J."/>
            <person name="Sierra R."/>
            <person name="Euteneuer U."/>
            <person name="Pillet L."/>
            <person name="Moustafa A."/>
            <person name="Platzer M."/>
            <person name="Groth M."/>
            <person name="Szafranski K."/>
            <person name="Schliwa M."/>
        </authorList>
    </citation>
    <scope>NUCLEOTIDE SEQUENCE [LARGE SCALE GENOMIC DNA]</scope>
</reference>
<protein>
    <submittedName>
        <fullName evidence="1">Uncharacterized protein</fullName>
    </submittedName>
</protein>
<feature type="non-terminal residue" evidence="1">
    <location>
        <position position="1"/>
    </location>
</feature>
<comment type="caution">
    <text evidence="1">The sequence shown here is derived from an EMBL/GenBank/DDBJ whole genome shotgun (WGS) entry which is preliminary data.</text>
</comment>
<evidence type="ECO:0000313" key="1">
    <source>
        <dbReference type="EMBL" id="ETN97646.1"/>
    </source>
</evidence>
<evidence type="ECO:0000313" key="2">
    <source>
        <dbReference type="Proteomes" id="UP000023152"/>
    </source>
</evidence>
<dbReference type="Proteomes" id="UP000023152">
    <property type="component" value="Unassembled WGS sequence"/>
</dbReference>
<dbReference type="EMBL" id="ASPP01049054">
    <property type="protein sequence ID" value="ETN97646.1"/>
    <property type="molecule type" value="Genomic_DNA"/>
</dbReference>
<proteinExistence type="predicted"/>
<sequence length="128" mass="14378">INTQKKDFTLSGAQYCDPNITLSGHNDIGEMQSSFGPLCLHLQAPTYTVHKPQTRDNIFIAETKKKKRKITWKQYIIDVDLMMELFVNVHDIVDRECIDVIVVSELEQCVNASELAGVQGNVDLALTA</sequence>
<accession>X6L942</accession>
<keyword evidence="2" id="KW-1185">Reference proteome</keyword>
<name>X6L942_RETFI</name>
<dbReference type="AlphaFoldDB" id="X6L942"/>
<gene>
    <name evidence="1" type="ORF">RFI_39883</name>
</gene>